<keyword evidence="18" id="KW-0143">Chaperone</keyword>
<keyword evidence="9" id="KW-0999">Mitochondrion inner membrane</keyword>
<gene>
    <name evidence="24" type="ORF">CBOVIS_LOCUS4026</name>
</gene>
<comment type="subunit">
    <text evidence="20">Heterohexamer; composed of 3 copies of tim-9/tin-9.1 and 3 copies of tim-10/tin-10, named soluble 70 kDa complex. The complex associates with the tim-22 component of the TIM22 complex. Interacts with multi-pass transmembrane proteins in transit.</text>
</comment>
<feature type="transmembrane region" description="Helical" evidence="21">
    <location>
        <begin position="101"/>
        <end position="123"/>
    </location>
</feature>
<keyword evidence="12 21" id="KW-1133">Transmembrane helix</keyword>
<feature type="transmembrane region" description="Helical" evidence="21">
    <location>
        <begin position="6"/>
        <end position="28"/>
    </location>
</feature>
<feature type="transmembrane region" description="Helical" evidence="21">
    <location>
        <begin position="129"/>
        <end position="150"/>
    </location>
</feature>
<evidence type="ECO:0000256" key="6">
    <source>
        <dbReference type="ARBA" id="ARBA00022692"/>
    </source>
</evidence>
<evidence type="ECO:0008006" key="26">
    <source>
        <dbReference type="Google" id="ProtNLM"/>
    </source>
</evidence>
<dbReference type="PANTHER" id="PTHR21016:SF1">
    <property type="entry name" value="TM2 DOMAIN-CONTAINING PROTEIN 1"/>
    <property type="match status" value="1"/>
</dbReference>
<evidence type="ECO:0000256" key="20">
    <source>
        <dbReference type="ARBA" id="ARBA00063324"/>
    </source>
</evidence>
<keyword evidence="16" id="KW-1015">Disulfide bond</keyword>
<dbReference type="InterPro" id="IPR004217">
    <property type="entry name" value="Tim10-like"/>
</dbReference>
<dbReference type="GO" id="GO:0015031">
    <property type="term" value="P:protein transport"/>
    <property type="evidence" value="ECO:0007669"/>
    <property type="project" value="UniProtKB-KW"/>
</dbReference>
<evidence type="ECO:0000256" key="18">
    <source>
        <dbReference type="ARBA" id="ARBA00023186"/>
    </source>
</evidence>
<keyword evidence="6 21" id="KW-0812">Transmembrane</keyword>
<keyword evidence="7" id="KW-0479">Metal-binding</keyword>
<protein>
    <recommendedName>
        <fullName evidence="26">TM2 domain-containing protein</fullName>
    </recommendedName>
</protein>
<evidence type="ECO:0000256" key="16">
    <source>
        <dbReference type="ARBA" id="ARBA00023157"/>
    </source>
</evidence>
<dbReference type="Pfam" id="PF05154">
    <property type="entry name" value="TM2"/>
    <property type="match status" value="1"/>
</dbReference>
<dbReference type="GO" id="GO:0045039">
    <property type="term" value="P:protein insertion into mitochondrial inner membrane"/>
    <property type="evidence" value="ECO:0007669"/>
    <property type="project" value="UniProtKB-ARBA"/>
</dbReference>
<comment type="similarity">
    <text evidence="4">Belongs to the TM2 family.</text>
</comment>
<keyword evidence="11" id="KW-0653">Protein transport</keyword>
<keyword evidence="5" id="KW-0813">Transport</keyword>
<keyword evidence="17" id="KW-0325">Glycoprotein</keyword>
<sequence>MEFIRLITYYLLIFIFFCTSIQSLNATIKCHELNKYQFQCKNYAVDPKTQQSITCAPDNSVQIMCETPAYIDCIGKDQFGFFNMTIENGCSYGAHLKYSTALLLSIFFGIFGLDRIYLGYYAIGVFKMFSFGGLLILWLVDVILIALQLLGPADGTSFFMAYYGPKISTNMNAEAQMQQVAELEVEMMSDMYKKMTNSCQSKCISTAFKESELTKGEAVCLDRCVAKYLDVHEKLGKRLTSMSQGDEAALQKMAQ</sequence>
<name>A0A8S1EPJ8_9PELO</name>
<dbReference type="Gene3D" id="1.10.287.810">
    <property type="entry name" value="Mitochondrial import inner membrane translocase subunit tim13 like domains"/>
    <property type="match status" value="1"/>
</dbReference>
<evidence type="ECO:0000256" key="12">
    <source>
        <dbReference type="ARBA" id="ARBA00022989"/>
    </source>
</evidence>
<keyword evidence="10" id="KW-0862">Zinc</keyword>
<evidence type="ECO:0000256" key="4">
    <source>
        <dbReference type="ARBA" id="ARBA00008284"/>
    </source>
</evidence>
<keyword evidence="14" id="KW-0496">Mitochondrion</keyword>
<evidence type="ECO:0000256" key="2">
    <source>
        <dbReference type="ARBA" id="ARBA00004141"/>
    </source>
</evidence>
<evidence type="ECO:0000256" key="17">
    <source>
        <dbReference type="ARBA" id="ARBA00023180"/>
    </source>
</evidence>
<dbReference type="FunFam" id="1.10.287.810:FF:000002">
    <property type="entry name" value="Mitochondrial import inner membrane translocase subunit tim10"/>
    <property type="match status" value="1"/>
</dbReference>
<evidence type="ECO:0000256" key="13">
    <source>
        <dbReference type="ARBA" id="ARBA00023010"/>
    </source>
</evidence>
<evidence type="ECO:0000256" key="9">
    <source>
        <dbReference type="ARBA" id="ARBA00022792"/>
    </source>
</evidence>
<dbReference type="GO" id="GO:0005743">
    <property type="term" value="C:mitochondrial inner membrane"/>
    <property type="evidence" value="ECO:0007669"/>
    <property type="project" value="UniProtKB-SubCell"/>
</dbReference>
<keyword evidence="8" id="KW-0732">Signal</keyword>
<accession>A0A8S1EPJ8</accession>
<dbReference type="GO" id="GO:0046872">
    <property type="term" value="F:metal ion binding"/>
    <property type="evidence" value="ECO:0007669"/>
    <property type="project" value="UniProtKB-KW"/>
</dbReference>
<comment type="caution">
    <text evidence="24">The sequence shown here is derived from an EMBL/GenBank/DDBJ whole genome shotgun (WGS) entry which is preliminary data.</text>
</comment>
<dbReference type="SUPFAM" id="SSF144122">
    <property type="entry name" value="Tim10-like"/>
    <property type="match status" value="1"/>
</dbReference>
<evidence type="ECO:0000256" key="11">
    <source>
        <dbReference type="ARBA" id="ARBA00022927"/>
    </source>
</evidence>
<reference evidence="24 25" key="1">
    <citation type="submission" date="2020-04" db="EMBL/GenBank/DDBJ databases">
        <authorList>
            <person name="Laetsch R D."/>
            <person name="Stevens L."/>
            <person name="Kumar S."/>
            <person name="Blaxter L. M."/>
        </authorList>
    </citation>
    <scope>NUCLEOTIDE SEQUENCE [LARGE SCALE GENOMIC DNA]</scope>
</reference>
<feature type="domain" description="Tim10-like" evidence="22">
    <location>
        <begin position="178"/>
        <end position="240"/>
    </location>
</feature>
<evidence type="ECO:0000256" key="3">
    <source>
        <dbReference type="ARBA" id="ARBA00006720"/>
    </source>
</evidence>
<evidence type="ECO:0000256" key="7">
    <source>
        <dbReference type="ARBA" id="ARBA00022723"/>
    </source>
</evidence>
<feature type="domain" description="TM2" evidence="23">
    <location>
        <begin position="98"/>
        <end position="143"/>
    </location>
</feature>
<evidence type="ECO:0000313" key="24">
    <source>
        <dbReference type="EMBL" id="CAB3401253.1"/>
    </source>
</evidence>
<evidence type="ECO:0000256" key="10">
    <source>
        <dbReference type="ARBA" id="ARBA00022833"/>
    </source>
</evidence>
<proteinExistence type="inferred from homology"/>
<evidence type="ECO:0000256" key="8">
    <source>
        <dbReference type="ARBA" id="ARBA00022729"/>
    </source>
</evidence>
<keyword evidence="25" id="KW-1185">Reference proteome</keyword>
<dbReference type="InterPro" id="IPR050932">
    <property type="entry name" value="TM2D1-3-like"/>
</dbReference>
<comment type="subcellular location">
    <subcellularLocation>
        <location evidence="2">Membrane</location>
        <topology evidence="2">Multi-pass membrane protein</topology>
    </subcellularLocation>
    <subcellularLocation>
        <location evidence="1">Mitochondrion inner membrane</location>
        <topology evidence="1">Peripheral membrane protein</topology>
        <orientation evidence="1">Intermembrane side</orientation>
    </subcellularLocation>
</comment>
<dbReference type="InterPro" id="IPR007829">
    <property type="entry name" value="TM2"/>
</dbReference>
<evidence type="ECO:0000256" key="21">
    <source>
        <dbReference type="SAM" id="Phobius"/>
    </source>
</evidence>
<dbReference type="OrthoDB" id="274922at2759"/>
<dbReference type="EMBL" id="CADEPM010000003">
    <property type="protein sequence ID" value="CAB3401253.1"/>
    <property type="molecule type" value="Genomic_DNA"/>
</dbReference>
<dbReference type="Proteomes" id="UP000494206">
    <property type="component" value="Unassembled WGS sequence"/>
</dbReference>
<evidence type="ECO:0000256" key="15">
    <source>
        <dbReference type="ARBA" id="ARBA00023136"/>
    </source>
</evidence>
<evidence type="ECO:0000256" key="5">
    <source>
        <dbReference type="ARBA" id="ARBA00022448"/>
    </source>
</evidence>
<organism evidence="24 25">
    <name type="scientific">Caenorhabditis bovis</name>
    <dbReference type="NCBI Taxonomy" id="2654633"/>
    <lineage>
        <taxon>Eukaryota</taxon>
        <taxon>Metazoa</taxon>
        <taxon>Ecdysozoa</taxon>
        <taxon>Nematoda</taxon>
        <taxon>Chromadorea</taxon>
        <taxon>Rhabditida</taxon>
        <taxon>Rhabditina</taxon>
        <taxon>Rhabditomorpha</taxon>
        <taxon>Rhabditoidea</taxon>
        <taxon>Rhabditidae</taxon>
        <taxon>Peloderinae</taxon>
        <taxon>Caenorhabditis</taxon>
    </lineage>
</organism>
<dbReference type="Pfam" id="PF02953">
    <property type="entry name" value="zf-Tim10_DDP"/>
    <property type="match status" value="1"/>
</dbReference>
<evidence type="ECO:0000256" key="19">
    <source>
        <dbReference type="ARBA" id="ARBA00025311"/>
    </source>
</evidence>
<evidence type="ECO:0000256" key="1">
    <source>
        <dbReference type="ARBA" id="ARBA00004137"/>
    </source>
</evidence>
<evidence type="ECO:0000256" key="14">
    <source>
        <dbReference type="ARBA" id="ARBA00023128"/>
    </source>
</evidence>
<keyword evidence="13" id="KW-0811">Translocation</keyword>
<comment type="similarity">
    <text evidence="3">Belongs to the small Tim family.</text>
</comment>
<evidence type="ECO:0000313" key="25">
    <source>
        <dbReference type="Proteomes" id="UP000494206"/>
    </source>
</evidence>
<dbReference type="InterPro" id="IPR035427">
    <property type="entry name" value="Tim10-like_dom_sf"/>
</dbReference>
<keyword evidence="15 21" id="KW-0472">Membrane</keyword>
<dbReference type="AlphaFoldDB" id="A0A8S1EPJ8"/>
<evidence type="ECO:0000259" key="22">
    <source>
        <dbReference type="Pfam" id="PF02953"/>
    </source>
</evidence>
<evidence type="ECO:0000259" key="23">
    <source>
        <dbReference type="Pfam" id="PF05154"/>
    </source>
</evidence>
<comment type="function">
    <text evidence="19">Mitochondrial intermembrane chaperone that participates in the import and insertion of multi-pass transmembrane proteins into the mitochondrial inner membrane. May also be required for the transfer of beta-barrel precursors from the TOM complex to the sorting and assembly machinery (SAM complex) of the outer membrane. Acts as a chaperone-like protein that protects the hydrophobic precursors from aggregation and guide them through the mitochondrial intermembrane space.</text>
</comment>
<dbReference type="PANTHER" id="PTHR21016">
    <property type="entry name" value="BETA-AMYLOID BINDING PROTEIN-RELATED"/>
    <property type="match status" value="1"/>
</dbReference>